<comment type="caution">
    <text evidence="1">The sequence shown here is derived from an EMBL/GenBank/DDBJ whole genome shotgun (WGS) entry which is preliminary data.</text>
</comment>
<dbReference type="EMBL" id="CM045771">
    <property type="protein sequence ID" value="KAI7987509.1"/>
    <property type="molecule type" value="Genomic_DNA"/>
</dbReference>
<sequence length="106" mass="11864">MDLLEVALIKDTLCDDFEFDWETVERMLKAMDLDVMMEDSNRNDFPSEQNKAMPSYADLDLEDNGVVDVVYTFPLDSSDICRTGKETDKGGPFPFEGLSAGHNSGT</sequence>
<evidence type="ECO:0000313" key="2">
    <source>
        <dbReference type="Proteomes" id="UP001060215"/>
    </source>
</evidence>
<keyword evidence="2" id="KW-1185">Reference proteome</keyword>
<protein>
    <submittedName>
        <fullName evidence="1">Uncharacterized protein</fullName>
    </submittedName>
</protein>
<evidence type="ECO:0000313" key="1">
    <source>
        <dbReference type="EMBL" id="KAI7987509.1"/>
    </source>
</evidence>
<accession>A0ACC0FG57</accession>
<gene>
    <name evidence="1" type="ORF">LOK49_LG13G00886</name>
</gene>
<reference evidence="1 2" key="1">
    <citation type="journal article" date="2022" name="Plant J.">
        <title>Chromosome-level genome of Camellia lanceoleosa provides a valuable resource for understanding genome evolution and self-incompatibility.</title>
        <authorList>
            <person name="Gong W."/>
            <person name="Xiao S."/>
            <person name="Wang L."/>
            <person name="Liao Z."/>
            <person name="Chang Y."/>
            <person name="Mo W."/>
            <person name="Hu G."/>
            <person name="Li W."/>
            <person name="Zhao G."/>
            <person name="Zhu H."/>
            <person name="Hu X."/>
            <person name="Ji K."/>
            <person name="Xiang X."/>
            <person name="Song Q."/>
            <person name="Yuan D."/>
            <person name="Jin S."/>
            <person name="Zhang L."/>
        </authorList>
    </citation>
    <scope>NUCLEOTIDE SEQUENCE [LARGE SCALE GENOMIC DNA]</scope>
    <source>
        <strain evidence="1">SQ_2022a</strain>
    </source>
</reference>
<proteinExistence type="predicted"/>
<organism evidence="1 2">
    <name type="scientific">Camellia lanceoleosa</name>
    <dbReference type="NCBI Taxonomy" id="1840588"/>
    <lineage>
        <taxon>Eukaryota</taxon>
        <taxon>Viridiplantae</taxon>
        <taxon>Streptophyta</taxon>
        <taxon>Embryophyta</taxon>
        <taxon>Tracheophyta</taxon>
        <taxon>Spermatophyta</taxon>
        <taxon>Magnoliopsida</taxon>
        <taxon>eudicotyledons</taxon>
        <taxon>Gunneridae</taxon>
        <taxon>Pentapetalae</taxon>
        <taxon>asterids</taxon>
        <taxon>Ericales</taxon>
        <taxon>Theaceae</taxon>
        <taxon>Camellia</taxon>
    </lineage>
</organism>
<dbReference type="Proteomes" id="UP001060215">
    <property type="component" value="Chromosome 14"/>
</dbReference>
<name>A0ACC0FG57_9ERIC</name>